<name>A0A921GN62_9MICO</name>
<dbReference type="Proteomes" id="UP000775129">
    <property type="component" value="Unassembled WGS sequence"/>
</dbReference>
<organism evidence="2 3">
    <name type="scientific">Brachybacterium paraconglomeratum</name>
    <dbReference type="NCBI Taxonomy" id="173362"/>
    <lineage>
        <taxon>Bacteria</taxon>
        <taxon>Bacillati</taxon>
        <taxon>Actinomycetota</taxon>
        <taxon>Actinomycetes</taxon>
        <taxon>Micrococcales</taxon>
        <taxon>Dermabacteraceae</taxon>
        <taxon>Brachybacterium</taxon>
    </lineage>
</organism>
<evidence type="ECO:0000313" key="3">
    <source>
        <dbReference type="Proteomes" id="UP000775129"/>
    </source>
</evidence>
<feature type="region of interest" description="Disordered" evidence="1">
    <location>
        <begin position="23"/>
        <end position="61"/>
    </location>
</feature>
<evidence type="ECO:0000256" key="1">
    <source>
        <dbReference type="SAM" id="MobiDB-lite"/>
    </source>
</evidence>
<proteinExistence type="predicted"/>
<gene>
    <name evidence="2" type="ORF">K8W24_05455</name>
</gene>
<sequence length="61" mass="5970">MRLVPGRRLAPYGRADAMVLLESEGPAGGADDGGAGPDGGAAPRSGESAGAPERSVLVLPL</sequence>
<feature type="compositionally biased region" description="Gly residues" evidence="1">
    <location>
        <begin position="26"/>
        <end position="39"/>
    </location>
</feature>
<accession>A0A921GN62</accession>
<dbReference type="AlphaFoldDB" id="A0A921GN62"/>
<dbReference type="EMBL" id="DYWO01000160">
    <property type="protein sequence ID" value="HJF49234.1"/>
    <property type="molecule type" value="Genomic_DNA"/>
</dbReference>
<reference evidence="2" key="1">
    <citation type="journal article" date="2021" name="PeerJ">
        <title>Extensive microbial diversity within the chicken gut microbiome revealed by metagenomics and culture.</title>
        <authorList>
            <person name="Gilroy R."/>
            <person name="Ravi A."/>
            <person name="Getino M."/>
            <person name="Pursley I."/>
            <person name="Horton D.L."/>
            <person name="Alikhan N.F."/>
            <person name="Baker D."/>
            <person name="Gharbi K."/>
            <person name="Hall N."/>
            <person name="Watson M."/>
            <person name="Adriaenssens E.M."/>
            <person name="Foster-Nyarko E."/>
            <person name="Jarju S."/>
            <person name="Secka A."/>
            <person name="Antonio M."/>
            <person name="Oren A."/>
            <person name="Chaudhuri R.R."/>
            <person name="La Ragione R."/>
            <person name="Hildebrand F."/>
            <person name="Pallen M.J."/>
        </authorList>
    </citation>
    <scope>NUCLEOTIDE SEQUENCE</scope>
    <source>
        <strain evidence="2">1647</strain>
    </source>
</reference>
<comment type="caution">
    <text evidence="2">The sequence shown here is derived from an EMBL/GenBank/DDBJ whole genome shotgun (WGS) entry which is preliminary data.</text>
</comment>
<reference evidence="2" key="2">
    <citation type="submission" date="2021-09" db="EMBL/GenBank/DDBJ databases">
        <authorList>
            <person name="Gilroy R."/>
        </authorList>
    </citation>
    <scope>NUCLEOTIDE SEQUENCE</scope>
    <source>
        <strain evidence="2">1647</strain>
    </source>
</reference>
<evidence type="ECO:0000313" key="2">
    <source>
        <dbReference type="EMBL" id="HJF49234.1"/>
    </source>
</evidence>
<protein>
    <submittedName>
        <fullName evidence="2">Uncharacterized protein</fullName>
    </submittedName>
</protein>